<dbReference type="InterPro" id="IPR018060">
    <property type="entry name" value="HTH_AraC"/>
</dbReference>
<dbReference type="PANTHER" id="PTHR47893">
    <property type="entry name" value="REGULATORY PROTEIN PCHR"/>
    <property type="match status" value="1"/>
</dbReference>
<evidence type="ECO:0000313" key="6">
    <source>
        <dbReference type="Proteomes" id="UP000646053"/>
    </source>
</evidence>
<proteinExistence type="predicted"/>
<dbReference type="AlphaFoldDB" id="A0A8J7Z4F5"/>
<dbReference type="Pfam" id="PF12833">
    <property type="entry name" value="HTH_18"/>
    <property type="match status" value="1"/>
</dbReference>
<organism evidence="5 6">
    <name type="scientific">Myxacorys almedinensis A</name>
    <dbReference type="NCBI Taxonomy" id="2690445"/>
    <lineage>
        <taxon>Bacteria</taxon>
        <taxon>Bacillati</taxon>
        <taxon>Cyanobacteriota</taxon>
        <taxon>Cyanophyceae</taxon>
        <taxon>Leptolyngbyales</taxon>
        <taxon>Leptolyngbyaceae</taxon>
        <taxon>Myxacorys</taxon>
        <taxon>Myxacorys almedinensis</taxon>
    </lineage>
</organism>
<keyword evidence="6" id="KW-1185">Reference proteome</keyword>
<evidence type="ECO:0000256" key="3">
    <source>
        <dbReference type="ARBA" id="ARBA00023163"/>
    </source>
</evidence>
<dbReference type="RefSeq" id="WP_162423429.1">
    <property type="nucleotide sequence ID" value="NZ_WVIE01000011.1"/>
</dbReference>
<dbReference type="InterPro" id="IPR020449">
    <property type="entry name" value="Tscrpt_reg_AraC-type_HTH"/>
</dbReference>
<feature type="domain" description="HTH araC/xylS-type" evidence="4">
    <location>
        <begin position="224"/>
        <end position="322"/>
    </location>
</feature>
<dbReference type="InterPro" id="IPR009057">
    <property type="entry name" value="Homeodomain-like_sf"/>
</dbReference>
<dbReference type="InterPro" id="IPR018062">
    <property type="entry name" value="HTH_AraC-typ_CS"/>
</dbReference>
<accession>A0A8J7Z4F5</accession>
<dbReference type="PROSITE" id="PS00041">
    <property type="entry name" value="HTH_ARAC_FAMILY_1"/>
    <property type="match status" value="1"/>
</dbReference>
<evidence type="ECO:0000313" key="5">
    <source>
        <dbReference type="EMBL" id="NDJ17918.1"/>
    </source>
</evidence>
<name>A0A8J7Z4F5_9CYAN</name>
<keyword evidence="1" id="KW-0805">Transcription regulation</keyword>
<dbReference type="SUPFAM" id="SSF46689">
    <property type="entry name" value="Homeodomain-like"/>
    <property type="match status" value="1"/>
</dbReference>
<keyword evidence="2" id="KW-0238">DNA-binding</keyword>
<dbReference type="PROSITE" id="PS01124">
    <property type="entry name" value="HTH_ARAC_FAMILY_2"/>
    <property type="match status" value="1"/>
</dbReference>
<dbReference type="SMART" id="SM00342">
    <property type="entry name" value="HTH_ARAC"/>
    <property type="match status" value="1"/>
</dbReference>
<dbReference type="GO" id="GO:0003700">
    <property type="term" value="F:DNA-binding transcription factor activity"/>
    <property type="evidence" value="ECO:0007669"/>
    <property type="project" value="InterPro"/>
</dbReference>
<dbReference type="Gene3D" id="1.10.10.60">
    <property type="entry name" value="Homeodomain-like"/>
    <property type="match status" value="2"/>
</dbReference>
<protein>
    <submittedName>
        <fullName evidence="5">Helix-turn-helix domain-containing protein</fullName>
    </submittedName>
</protein>
<evidence type="ECO:0000256" key="1">
    <source>
        <dbReference type="ARBA" id="ARBA00023015"/>
    </source>
</evidence>
<reference evidence="5" key="1">
    <citation type="submission" date="2019-12" db="EMBL/GenBank/DDBJ databases">
        <title>High-Quality draft genome sequences of three cyanobacteria isolated from the limestone walls of the Old Cathedral of Coimbra.</title>
        <authorList>
            <person name="Tiago I."/>
            <person name="Soares F."/>
            <person name="Portugal A."/>
        </authorList>
    </citation>
    <scope>NUCLEOTIDE SEQUENCE</scope>
    <source>
        <strain evidence="5">A</strain>
    </source>
</reference>
<evidence type="ECO:0000259" key="4">
    <source>
        <dbReference type="PROSITE" id="PS01124"/>
    </source>
</evidence>
<dbReference type="PRINTS" id="PR00032">
    <property type="entry name" value="HTHARAC"/>
</dbReference>
<dbReference type="EMBL" id="WVIE01000011">
    <property type="protein sequence ID" value="NDJ17918.1"/>
    <property type="molecule type" value="Genomic_DNA"/>
</dbReference>
<dbReference type="GO" id="GO:0043565">
    <property type="term" value="F:sequence-specific DNA binding"/>
    <property type="evidence" value="ECO:0007669"/>
    <property type="project" value="InterPro"/>
</dbReference>
<dbReference type="Proteomes" id="UP000646053">
    <property type="component" value="Unassembled WGS sequence"/>
</dbReference>
<gene>
    <name evidence="5" type="ORF">GS601_11540</name>
</gene>
<comment type="caution">
    <text evidence="5">The sequence shown here is derived from an EMBL/GenBank/DDBJ whole genome shotgun (WGS) entry which is preliminary data.</text>
</comment>
<dbReference type="InterPro" id="IPR053142">
    <property type="entry name" value="PchR_regulatory_protein"/>
</dbReference>
<evidence type="ECO:0000256" key="2">
    <source>
        <dbReference type="ARBA" id="ARBA00023125"/>
    </source>
</evidence>
<keyword evidence="3" id="KW-0804">Transcription</keyword>
<dbReference type="PANTHER" id="PTHR47893:SF1">
    <property type="entry name" value="REGULATORY PROTEIN PCHR"/>
    <property type="match status" value="1"/>
</dbReference>
<sequence>MAITISRTDYDELWRACNPAPLVSSHSGYCEQIEVVPEQFGEGYIQFIQLREINLALFNYQLHHDLYIRDEVFGAAWEFGFNLSGNCSGKHTGENFIEWGAYEGEGTWITYANDPVYKVDVHLEAPDALFQLITETLEELPVEIRQHIEDCNRNCFDEINVITPAMRSPLEQIFNCPFQGKTKQIYLESKCLELIALKLEQIKATERSPGTLCLLKPDDVDRIYVAEKILKANLDHPPSLMELARQISLNDYKLKVGFQQVFGTTVFGYLHQHRMETARQLLTERRMNVREAAQAVGYANQSHFAAAFRKQFGVNPKAYVIKGKIGLGL</sequence>